<evidence type="ECO:0000313" key="2">
    <source>
        <dbReference type="EMBL" id="MFC5423031.1"/>
    </source>
</evidence>
<evidence type="ECO:0000313" key="3">
    <source>
        <dbReference type="Proteomes" id="UP001596053"/>
    </source>
</evidence>
<evidence type="ECO:0000256" key="1">
    <source>
        <dbReference type="SAM" id="MobiDB-lite"/>
    </source>
</evidence>
<reference evidence="3" key="1">
    <citation type="journal article" date="2019" name="Int. J. Syst. Evol. Microbiol.">
        <title>The Global Catalogue of Microorganisms (GCM) 10K type strain sequencing project: providing services to taxonomists for standard genome sequencing and annotation.</title>
        <authorList>
            <consortium name="The Broad Institute Genomics Platform"/>
            <consortium name="The Broad Institute Genome Sequencing Center for Infectious Disease"/>
            <person name="Wu L."/>
            <person name="Ma J."/>
        </authorList>
    </citation>
    <scope>NUCLEOTIDE SEQUENCE [LARGE SCALE GENOMIC DNA]</scope>
    <source>
        <strain evidence="3">NCAIM B.01391</strain>
    </source>
</reference>
<dbReference type="Proteomes" id="UP001596053">
    <property type="component" value="Unassembled WGS sequence"/>
</dbReference>
<name>A0ABW0IXH5_9HYPH</name>
<comment type="caution">
    <text evidence="2">The sequence shown here is derived from an EMBL/GenBank/DDBJ whole genome shotgun (WGS) entry which is preliminary data.</text>
</comment>
<protein>
    <submittedName>
        <fullName evidence="2">Uncharacterized protein</fullName>
    </submittedName>
</protein>
<dbReference type="RefSeq" id="WP_377801225.1">
    <property type="nucleotide sequence ID" value="NZ_JBHSLW010000056.1"/>
</dbReference>
<organism evidence="2 3">
    <name type="scientific">Bosea eneae</name>
    <dbReference type="NCBI Taxonomy" id="151454"/>
    <lineage>
        <taxon>Bacteria</taxon>
        <taxon>Pseudomonadati</taxon>
        <taxon>Pseudomonadota</taxon>
        <taxon>Alphaproteobacteria</taxon>
        <taxon>Hyphomicrobiales</taxon>
        <taxon>Boseaceae</taxon>
        <taxon>Bosea</taxon>
    </lineage>
</organism>
<feature type="compositionally biased region" description="Basic and acidic residues" evidence="1">
    <location>
        <begin position="1"/>
        <end position="17"/>
    </location>
</feature>
<keyword evidence="3" id="KW-1185">Reference proteome</keyword>
<sequence length="269" mass="29485">MSRSDEAKRIAQIDRKERAKRRERQEAFATGRAEAKAQAKRAGELKLLDDVKAAKAAGAMPSLAKAKHRSAVKAGKAPVLGTRTVDDPMEAGSKLKATVNLAEHPLEMMLARRRLTQAQYEAGIRFRAIYEHAMIGPGRGIDPGKIKVDGGKMGDPLSDAVLHAHFELKRLARELGQVGERIVSSICGHGLTVSELAKRWPSPDAERARMDYLAIRLREALDLLAEEVWGAKGPEHGKISGTRAETVVYDEQAVLVANQTYLRKRGISL</sequence>
<dbReference type="EMBL" id="JBHSLW010000056">
    <property type="protein sequence ID" value="MFC5423031.1"/>
    <property type="molecule type" value="Genomic_DNA"/>
</dbReference>
<gene>
    <name evidence="2" type="ORF">ACFPOB_26125</name>
</gene>
<accession>A0ABW0IXH5</accession>
<feature type="region of interest" description="Disordered" evidence="1">
    <location>
        <begin position="1"/>
        <end position="35"/>
    </location>
</feature>
<proteinExistence type="predicted"/>